<sequence>MRVRLQSELVKDQIMPALETLRKSTKFFSPFTQKQLILFQEYFRFLSFKEKTQITRRGEPVDFLGFILKGQVHGFVENQHKITLAEGDCLGHMACMKLAGCEVQQIDYFAKEDGYIAIIRLDDLRTLQKRDSEFSTFIYKQISLFTLNSVSQQYLGQEYQSIPEQTIVETTTKKIMFMLDQLGVKPDPEPNKKKKEKQIMEEPRNLRFFWNQLEQRDKRAFVQNCTLIETKTQELLVRAHQASNVFYIVLDGELIEFQQNQPSVIFKQGDTIGLKQFLINANQENNIISRMKCLLLRITKSNLDDIATVSGQSVCSIITMLTRFEAQKLKELFEKQFKDEQQGLQRKVVALVDELSHTFKSVSKKDQQSASQLMNNFFEIDVNKMKQDDKSAASQLEKQIIAPLYLLDVYKDLVAKRYYQPNEVKDRKDPMFESGLSIFIRDKLSEQRTQAQKKKEELKKARKLGKTIKEEDDDIEIHMDPNQLVLEELNNDYYKIVDERDKFQEYTYLLEQQIKQMKDEFKEMKEEHQRMQTQIRKNEMHKELLTLDLASQLLQPTDRTTKKKHTLYDNYLVQVQENKKFKKTVQVAEKVLTMSQLHKLQS</sequence>
<name>A0CSD1_PARTE</name>
<dbReference type="InterPro" id="IPR014710">
    <property type="entry name" value="RmlC-like_jellyroll"/>
</dbReference>
<evidence type="ECO:0000313" key="4">
    <source>
        <dbReference type="Proteomes" id="UP000000600"/>
    </source>
</evidence>
<dbReference type="RefSeq" id="XP_001441095.1">
    <property type="nucleotide sequence ID" value="XM_001441058.1"/>
</dbReference>
<keyword evidence="1" id="KW-0175">Coiled coil</keyword>
<dbReference type="AlphaFoldDB" id="A0CSD1"/>
<proteinExistence type="predicted"/>
<organism evidence="3 4">
    <name type="scientific">Paramecium tetraurelia</name>
    <dbReference type="NCBI Taxonomy" id="5888"/>
    <lineage>
        <taxon>Eukaryota</taxon>
        <taxon>Sar</taxon>
        <taxon>Alveolata</taxon>
        <taxon>Ciliophora</taxon>
        <taxon>Intramacronucleata</taxon>
        <taxon>Oligohymenophorea</taxon>
        <taxon>Peniculida</taxon>
        <taxon>Parameciidae</taxon>
        <taxon>Paramecium</taxon>
    </lineage>
</organism>
<gene>
    <name evidence="3" type="ORF">GSPATT00009970001</name>
</gene>
<dbReference type="InterPro" id="IPR000595">
    <property type="entry name" value="cNMP-bd_dom"/>
</dbReference>
<reference evidence="3 4" key="1">
    <citation type="journal article" date="2006" name="Nature">
        <title>Global trends of whole-genome duplications revealed by the ciliate Paramecium tetraurelia.</title>
        <authorList>
            <consortium name="Genoscope"/>
            <person name="Aury J.-M."/>
            <person name="Jaillon O."/>
            <person name="Duret L."/>
            <person name="Noel B."/>
            <person name="Jubin C."/>
            <person name="Porcel B.M."/>
            <person name="Segurens B."/>
            <person name="Daubin V."/>
            <person name="Anthouard V."/>
            <person name="Aiach N."/>
            <person name="Arnaiz O."/>
            <person name="Billaut A."/>
            <person name="Beisson J."/>
            <person name="Blanc I."/>
            <person name="Bouhouche K."/>
            <person name="Camara F."/>
            <person name="Duharcourt S."/>
            <person name="Guigo R."/>
            <person name="Gogendeau D."/>
            <person name="Katinka M."/>
            <person name="Keller A.-M."/>
            <person name="Kissmehl R."/>
            <person name="Klotz C."/>
            <person name="Koll F."/>
            <person name="Le Moue A."/>
            <person name="Lepere C."/>
            <person name="Malinsky S."/>
            <person name="Nowacki M."/>
            <person name="Nowak J.K."/>
            <person name="Plattner H."/>
            <person name="Poulain J."/>
            <person name="Ruiz F."/>
            <person name="Serrano V."/>
            <person name="Zagulski M."/>
            <person name="Dessen P."/>
            <person name="Betermier M."/>
            <person name="Weissenbach J."/>
            <person name="Scarpelli C."/>
            <person name="Schachter V."/>
            <person name="Sperling L."/>
            <person name="Meyer E."/>
            <person name="Cohen J."/>
            <person name="Wincker P."/>
        </authorList>
    </citation>
    <scope>NUCLEOTIDE SEQUENCE [LARGE SCALE GENOMIC DNA]</scope>
    <source>
        <strain evidence="3 4">Stock d4-2</strain>
    </source>
</reference>
<dbReference type="Gene3D" id="2.60.120.10">
    <property type="entry name" value="Jelly Rolls"/>
    <property type="match status" value="2"/>
</dbReference>
<feature type="coiled-coil region" evidence="1">
    <location>
        <begin position="507"/>
        <end position="534"/>
    </location>
</feature>
<dbReference type="InterPro" id="IPR018490">
    <property type="entry name" value="cNMP-bd_dom_sf"/>
</dbReference>
<evidence type="ECO:0000259" key="2">
    <source>
        <dbReference type="PROSITE" id="PS50042"/>
    </source>
</evidence>
<evidence type="ECO:0000256" key="1">
    <source>
        <dbReference type="SAM" id="Coils"/>
    </source>
</evidence>
<dbReference type="GeneID" id="5026880"/>
<dbReference type="CDD" id="cd00038">
    <property type="entry name" value="CAP_ED"/>
    <property type="match status" value="1"/>
</dbReference>
<feature type="domain" description="Cyclic nucleotide-binding" evidence="2">
    <location>
        <begin position="209"/>
        <end position="306"/>
    </location>
</feature>
<feature type="coiled-coil region" evidence="1">
    <location>
        <begin position="441"/>
        <end position="471"/>
    </location>
</feature>
<evidence type="ECO:0000313" key="3">
    <source>
        <dbReference type="EMBL" id="CAK73698.1"/>
    </source>
</evidence>
<dbReference type="SUPFAM" id="SSF51206">
    <property type="entry name" value="cAMP-binding domain-like"/>
    <property type="match status" value="2"/>
</dbReference>
<dbReference type="HOGENOM" id="CLU_453801_0_0_1"/>
<dbReference type="OrthoDB" id="299720at2759"/>
<accession>A0CSD1</accession>
<keyword evidence="4" id="KW-1185">Reference proteome</keyword>
<feature type="domain" description="Cyclic nucleotide-binding" evidence="2">
    <location>
        <begin position="27"/>
        <end position="94"/>
    </location>
</feature>
<dbReference type="PROSITE" id="PS50042">
    <property type="entry name" value="CNMP_BINDING_3"/>
    <property type="match status" value="2"/>
</dbReference>
<dbReference type="OMA" id="KQFLINA"/>
<dbReference type="Proteomes" id="UP000000600">
    <property type="component" value="Unassembled WGS sequence"/>
</dbReference>
<dbReference type="eggNOG" id="ENOG502SRMV">
    <property type="taxonomic scope" value="Eukaryota"/>
</dbReference>
<dbReference type="EMBL" id="CT868163">
    <property type="protein sequence ID" value="CAK73698.1"/>
    <property type="molecule type" value="Genomic_DNA"/>
</dbReference>
<dbReference type="KEGG" id="ptm:GSPATT00009970001"/>
<protein>
    <recommendedName>
        <fullName evidence="2">Cyclic nucleotide-binding domain-containing protein</fullName>
    </recommendedName>
</protein>
<dbReference type="InParanoid" id="A0CSD1"/>